<organism evidence="2 3">
    <name type="scientific">Bacteroides uniformis (strain ATCC 8492 / DSM 6597 / CCUG 4942 / CIP 103695 / JCM 5828 / KCTC 5204 / NCTC 13054 / VPI 0061)</name>
    <dbReference type="NCBI Taxonomy" id="411479"/>
    <lineage>
        <taxon>Bacteria</taxon>
        <taxon>Pseudomonadati</taxon>
        <taxon>Bacteroidota</taxon>
        <taxon>Bacteroidia</taxon>
        <taxon>Bacteroidales</taxon>
        <taxon>Bacteroidaceae</taxon>
        <taxon>Bacteroides</taxon>
    </lineage>
</organism>
<dbReference type="Proteomes" id="UP000004110">
    <property type="component" value="Unassembled WGS sequence"/>
</dbReference>
<keyword evidence="1" id="KW-0812">Transmembrane</keyword>
<feature type="transmembrane region" description="Helical" evidence="1">
    <location>
        <begin position="43"/>
        <end position="66"/>
    </location>
</feature>
<proteinExistence type="predicted"/>
<dbReference type="AlphaFoldDB" id="A0ABC9N6Z7"/>
<reference evidence="2" key="1">
    <citation type="submission" date="2007-06" db="EMBL/GenBank/DDBJ databases">
        <authorList>
            <person name="Fulton L."/>
            <person name="Clifton S."/>
            <person name="Fulton B."/>
            <person name="Xu J."/>
            <person name="Minx P."/>
            <person name="Pepin K.H."/>
            <person name="Johnson M."/>
            <person name="Thiruvilangam P."/>
            <person name="Bhonagiri V."/>
            <person name="Nash W.E."/>
            <person name="Mardis E.R."/>
            <person name="Wilson R.K."/>
        </authorList>
    </citation>
    <scope>NUCLEOTIDE SEQUENCE [LARGE SCALE GENOMIC DNA]</scope>
    <source>
        <strain evidence="2">ATCC 8492</strain>
    </source>
</reference>
<sequence>MSVIFAFLCIGVILIKGKDFSLCSMFFNSSLTVSIKALFLSKILSAILISEFFILFLTLVTSCMPLRKGFSNRA</sequence>
<evidence type="ECO:0000313" key="2">
    <source>
        <dbReference type="EMBL" id="EDO52492.1"/>
    </source>
</evidence>
<dbReference type="EMBL" id="AAYH02000048">
    <property type="protein sequence ID" value="EDO52492.1"/>
    <property type="molecule type" value="Genomic_DNA"/>
</dbReference>
<gene>
    <name evidence="2" type="ORF">BACUNI_04108</name>
</gene>
<keyword evidence="1" id="KW-0472">Membrane</keyword>
<reference evidence="2" key="2">
    <citation type="submission" date="2013-11" db="EMBL/GenBank/DDBJ databases">
        <title>Draft genome sequence of Bacteroides uniformis (ATCC 8492).</title>
        <authorList>
            <person name="Sudarsanam P."/>
            <person name="Ley R."/>
            <person name="Guruge J."/>
            <person name="Turnbaugh P.J."/>
            <person name="Mahowald M."/>
            <person name="Liep D."/>
            <person name="Gordon J."/>
        </authorList>
    </citation>
    <scope>NUCLEOTIDE SEQUENCE</scope>
    <source>
        <strain evidence="2">ATCC 8492</strain>
    </source>
</reference>
<name>A0ABC9N6Z7_BACUC</name>
<accession>A0ABC9N6Z7</accession>
<protein>
    <submittedName>
        <fullName evidence="2">Uncharacterized protein</fullName>
    </submittedName>
</protein>
<keyword evidence="1" id="KW-1133">Transmembrane helix</keyword>
<evidence type="ECO:0000256" key="1">
    <source>
        <dbReference type="SAM" id="Phobius"/>
    </source>
</evidence>
<comment type="caution">
    <text evidence="2">The sequence shown here is derived from an EMBL/GenBank/DDBJ whole genome shotgun (WGS) entry which is preliminary data.</text>
</comment>
<evidence type="ECO:0000313" key="3">
    <source>
        <dbReference type="Proteomes" id="UP000004110"/>
    </source>
</evidence>
<keyword evidence="3" id="KW-1185">Reference proteome</keyword>